<evidence type="ECO:0000313" key="3">
    <source>
        <dbReference type="Proteomes" id="UP000291793"/>
    </source>
</evidence>
<comment type="caution">
    <text evidence="2">The sequence shown here is derived from an EMBL/GenBank/DDBJ whole genome shotgun (WGS) entry which is preliminary data.</text>
</comment>
<dbReference type="AlphaFoldDB" id="A0A4V2LYJ8"/>
<proteinExistence type="predicted"/>
<evidence type="ECO:0000313" key="2">
    <source>
        <dbReference type="EMBL" id="TCC04586.1"/>
    </source>
</evidence>
<keyword evidence="1" id="KW-0732">Signal</keyword>
<dbReference type="PROSITE" id="PS51257">
    <property type="entry name" value="PROKAR_LIPOPROTEIN"/>
    <property type="match status" value="1"/>
</dbReference>
<evidence type="ECO:0000256" key="1">
    <source>
        <dbReference type="SAM" id="SignalP"/>
    </source>
</evidence>
<organism evidence="2 3">
    <name type="scientific">Kosakonia quasisacchari</name>
    <dbReference type="NCBI Taxonomy" id="2529380"/>
    <lineage>
        <taxon>Bacteria</taxon>
        <taxon>Pseudomonadati</taxon>
        <taxon>Pseudomonadota</taxon>
        <taxon>Gammaproteobacteria</taxon>
        <taxon>Enterobacterales</taxon>
        <taxon>Enterobacteriaceae</taxon>
        <taxon>Kosakonia</taxon>
    </lineage>
</organism>
<protein>
    <submittedName>
        <fullName evidence="2">WG repeat-containing protein</fullName>
    </submittedName>
</protein>
<dbReference type="OrthoDB" id="343240at2"/>
<keyword evidence="3" id="KW-1185">Reference proteome</keyword>
<feature type="chain" id="PRO_5020222857" evidence="1">
    <location>
        <begin position="22"/>
        <end position="190"/>
    </location>
</feature>
<dbReference type="InterPro" id="IPR032774">
    <property type="entry name" value="WG_beta_rep"/>
</dbReference>
<feature type="signal peptide" evidence="1">
    <location>
        <begin position="1"/>
        <end position="21"/>
    </location>
</feature>
<dbReference type="Pfam" id="PF14903">
    <property type="entry name" value="WG_beta_rep"/>
    <property type="match status" value="1"/>
</dbReference>
<gene>
    <name evidence="2" type="ORF">E0L21_15165</name>
</gene>
<dbReference type="Proteomes" id="UP000291793">
    <property type="component" value="Unassembled WGS sequence"/>
</dbReference>
<accession>A0A4V2LYJ8</accession>
<sequence length="190" mass="21564">MEMRFRIISGVLLMVAFSAHAAPNPVTVFSCAYWDKSTDNVEKLDKCVEVEEGKLRFLPALFAKTSDVEGMSWVGLYDYMRAAGLMDADYYVRSPDSYLPVVHFDNGPDWFVEGLVRSRQNGKVGYWDDNFRNRIAPQFDYAWQFKEGKALVCNGCKPQKDGEHTALVGGEWFYIDKSGQKISDVKSGPF</sequence>
<dbReference type="EMBL" id="SJOP01000013">
    <property type="protein sequence ID" value="TCC04586.1"/>
    <property type="molecule type" value="Genomic_DNA"/>
</dbReference>
<name>A0A4V2LYJ8_9ENTR</name>
<reference evidence="2 3" key="1">
    <citation type="submission" date="2019-02" db="EMBL/GenBank/DDBJ databases">
        <title>The draft genome of Kosakonia quasisacchari strain WCHKQ120001.</title>
        <authorList>
            <person name="Wang C."/>
            <person name="Feng Y."/>
            <person name="Zong Z."/>
        </authorList>
    </citation>
    <scope>NUCLEOTIDE SEQUENCE [LARGE SCALE GENOMIC DNA]</scope>
    <source>
        <strain evidence="2 3">WCHKQ120001</strain>
    </source>
</reference>